<sequence length="103" mass="11018">MGTDLQTPLAALPSLLPMLGQKASCCGYLGSSMMTAALLPDVAAKRRSPCFWKNHYASHATAGPGVVDISAPARLPCMLMCLADLPLIHDCSPQRVFVHLSYF</sequence>
<dbReference type="Proteomes" id="UP000800038">
    <property type="component" value="Unassembled WGS sequence"/>
</dbReference>
<dbReference type="AlphaFoldDB" id="A0A6A5T3A8"/>
<gene>
    <name evidence="1" type="ORF">EJ02DRAFT_130923</name>
</gene>
<accession>A0A6A5T3A8</accession>
<proteinExistence type="predicted"/>
<keyword evidence="2" id="KW-1185">Reference proteome</keyword>
<name>A0A6A5T3A8_9PLEO</name>
<evidence type="ECO:0000313" key="2">
    <source>
        <dbReference type="Proteomes" id="UP000800038"/>
    </source>
</evidence>
<organism evidence="1 2">
    <name type="scientific">Clathrospora elynae</name>
    <dbReference type="NCBI Taxonomy" id="706981"/>
    <lineage>
        <taxon>Eukaryota</taxon>
        <taxon>Fungi</taxon>
        <taxon>Dikarya</taxon>
        <taxon>Ascomycota</taxon>
        <taxon>Pezizomycotina</taxon>
        <taxon>Dothideomycetes</taxon>
        <taxon>Pleosporomycetidae</taxon>
        <taxon>Pleosporales</taxon>
        <taxon>Diademaceae</taxon>
        <taxon>Clathrospora</taxon>
    </lineage>
</organism>
<protein>
    <submittedName>
        <fullName evidence="1">Uncharacterized protein</fullName>
    </submittedName>
</protein>
<reference evidence="1" key="1">
    <citation type="journal article" date="2020" name="Stud. Mycol.">
        <title>101 Dothideomycetes genomes: a test case for predicting lifestyles and emergence of pathogens.</title>
        <authorList>
            <person name="Haridas S."/>
            <person name="Albert R."/>
            <person name="Binder M."/>
            <person name="Bloem J."/>
            <person name="Labutti K."/>
            <person name="Salamov A."/>
            <person name="Andreopoulos B."/>
            <person name="Baker S."/>
            <person name="Barry K."/>
            <person name="Bills G."/>
            <person name="Bluhm B."/>
            <person name="Cannon C."/>
            <person name="Castanera R."/>
            <person name="Culley D."/>
            <person name="Daum C."/>
            <person name="Ezra D."/>
            <person name="Gonzalez J."/>
            <person name="Henrissat B."/>
            <person name="Kuo A."/>
            <person name="Liang C."/>
            <person name="Lipzen A."/>
            <person name="Lutzoni F."/>
            <person name="Magnuson J."/>
            <person name="Mondo S."/>
            <person name="Nolan M."/>
            <person name="Ohm R."/>
            <person name="Pangilinan J."/>
            <person name="Park H.-J."/>
            <person name="Ramirez L."/>
            <person name="Alfaro M."/>
            <person name="Sun H."/>
            <person name="Tritt A."/>
            <person name="Yoshinaga Y."/>
            <person name="Zwiers L.-H."/>
            <person name="Turgeon B."/>
            <person name="Goodwin S."/>
            <person name="Spatafora J."/>
            <person name="Crous P."/>
            <person name="Grigoriev I."/>
        </authorList>
    </citation>
    <scope>NUCLEOTIDE SEQUENCE</scope>
    <source>
        <strain evidence="1">CBS 161.51</strain>
    </source>
</reference>
<evidence type="ECO:0000313" key="1">
    <source>
        <dbReference type="EMBL" id="KAF1943567.1"/>
    </source>
</evidence>
<dbReference type="EMBL" id="ML976024">
    <property type="protein sequence ID" value="KAF1943567.1"/>
    <property type="molecule type" value="Genomic_DNA"/>
</dbReference>